<dbReference type="Proteomes" id="UP001634393">
    <property type="component" value="Unassembled WGS sequence"/>
</dbReference>
<dbReference type="EMBL" id="JBJXBP010000001">
    <property type="protein sequence ID" value="KAL3850003.1"/>
    <property type="molecule type" value="Genomic_DNA"/>
</dbReference>
<proteinExistence type="predicted"/>
<sequence>MVKFFLSRGAMRRLRRVLRLDRILAQTTPCKKLKPSGDGVLMITHKNMRCGYYQVFSHNRFLCPAERVHGVLTSKEKSTRKQFIGSIVDVGKAIVFVKFAAKRFP</sequence>
<evidence type="ECO:0000313" key="2">
    <source>
        <dbReference type="Proteomes" id="UP001634393"/>
    </source>
</evidence>
<name>A0ABD3UNL6_9LAMI</name>
<evidence type="ECO:0000313" key="1">
    <source>
        <dbReference type="EMBL" id="KAL3850003.1"/>
    </source>
</evidence>
<reference evidence="1 2" key="1">
    <citation type="submission" date="2024-12" db="EMBL/GenBank/DDBJ databases">
        <title>The unique morphological basis and parallel evolutionary history of personate flowers in Penstemon.</title>
        <authorList>
            <person name="Depatie T.H."/>
            <person name="Wessinger C.A."/>
        </authorList>
    </citation>
    <scope>NUCLEOTIDE SEQUENCE [LARGE SCALE GENOMIC DNA]</scope>
    <source>
        <strain evidence="1">WTNN_2</strain>
        <tissue evidence="1">Leaf</tissue>
    </source>
</reference>
<comment type="caution">
    <text evidence="1">The sequence shown here is derived from an EMBL/GenBank/DDBJ whole genome shotgun (WGS) entry which is preliminary data.</text>
</comment>
<protein>
    <submittedName>
        <fullName evidence="1">Uncharacterized protein</fullName>
    </submittedName>
</protein>
<accession>A0ABD3UNL6</accession>
<organism evidence="1 2">
    <name type="scientific">Penstemon smallii</name>
    <dbReference type="NCBI Taxonomy" id="265156"/>
    <lineage>
        <taxon>Eukaryota</taxon>
        <taxon>Viridiplantae</taxon>
        <taxon>Streptophyta</taxon>
        <taxon>Embryophyta</taxon>
        <taxon>Tracheophyta</taxon>
        <taxon>Spermatophyta</taxon>
        <taxon>Magnoliopsida</taxon>
        <taxon>eudicotyledons</taxon>
        <taxon>Gunneridae</taxon>
        <taxon>Pentapetalae</taxon>
        <taxon>asterids</taxon>
        <taxon>lamiids</taxon>
        <taxon>Lamiales</taxon>
        <taxon>Plantaginaceae</taxon>
        <taxon>Cheloneae</taxon>
        <taxon>Penstemon</taxon>
    </lineage>
</organism>
<gene>
    <name evidence="1" type="ORF">ACJIZ3_011885</name>
</gene>
<dbReference type="AlphaFoldDB" id="A0ABD3UNL6"/>
<keyword evidence="2" id="KW-1185">Reference proteome</keyword>